<comment type="caution">
    <text evidence="5">The sequence shown here is derived from an EMBL/GenBank/DDBJ whole genome shotgun (WGS) entry which is preliminary data.</text>
</comment>
<evidence type="ECO:0000313" key="7">
    <source>
        <dbReference type="Proteomes" id="UP000482653"/>
    </source>
</evidence>
<dbReference type="EMBL" id="JAVSNH010000001">
    <property type="protein sequence ID" value="MDT4511238.1"/>
    <property type="molecule type" value="Genomic_DNA"/>
</dbReference>
<dbReference type="Pfam" id="PF00132">
    <property type="entry name" value="Hexapep"/>
    <property type="match status" value="1"/>
</dbReference>
<evidence type="ECO:0000256" key="3">
    <source>
        <dbReference type="ARBA" id="ARBA00022737"/>
    </source>
</evidence>
<keyword evidence="2 5" id="KW-0808">Transferase</keyword>
<dbReference type="EMBL" id="VVYX01000051">
    <property type="protein sequence ID" value="KAA5413306.1"/>
    <property type="molecule type" value="Genomic_DNA"/>
</dbReference>
<dbReference type="AlphaFoldDB" id="A0A412RIP4"/>
<dbReference type="InterPro" id="IPR018357">
    <property type="entry name" value="Hexapep_transf_CS"/>
</dbReference>
<evidence type="ECO:0000256" key="4">
    <source>
        <dbReference type="ARBA" id="ARBA00023315"/>
    </source>
</evidence>
<dbReference type="RefSeq" id="WP_029328263.1">
    <property type="nucleotide sequence ID" value="NZ_CAXKYC010000016.1"/>
</dbReference>
<protein>
    <submittedName>
        <fullName evidence="5">Acyltransferase</fullName>
        <ecNumber evidence="6">2.3.1.-</ecNumber>
    </submittedName>
</protein>
<dbReference type="InterPro" id="IPR001451">
    <property type="entry name" value="Hexapep"/>
</dbReference>
<dbReference type="PANTHER" id="PTHR43300:SF11">
    <property type="entry name" value="ACETYLTRANSFERASE RV3034C-RELATED"/>
    <property type="match status" value="1"/>
</dbReference>
<evidence type="ECO:0000256" key="1">
    <source>
        <dbReference type="ARBA" id="ARBA00007274"/>
    </source>
</evidence>
<keyword evidence="4 5" id="KW-0012">Acyltransferase</keyword>
<keyword evidence="3" id="KW-0677">Repeat</keyword>
<evidence type="ECO:0000256" key="2">
    <source>
        <dbReference type="ARBA" id="ARBA00022679"/>
    </source>
</evidence>
<sequence>MMKKLSLTYRFLRFIGLNYSEEEYGDVSLFKVIGKFFGNMYHAFLLSMMNWVIFEPINPRMLRPFLLRRLGCKVGKGVFIGDHVVVDENHADHIILEDHVHIASGTRLLCHQRDLSNYCVGDDYAKLGYKLGIIHMKKGSLVGMESFIMPGVTIGEGAIVGAGSLVTKDIPAWTVAAGRPAKVVKEIPQRISVK</sequence>
<dbReference type="GO" id="GO:0016746">
    <property type="term" value="F:acyltransferase activity"/>
    <property type="evidence" value="ECO:0007669"/>
    <property type="project" value="UniProtKB-KW"/>
</dbReference>
<dbReference type="InterPro" id="IPR011004">
    <property type="entry name" value="Trimer_LpxA-like_sf"/>
</dbReference>
<proteinExistence type="inferred from homology"/>
<dbReference type="SUPFAM" id="SSF51161">
    <property type="entry name" value="Trimeric LpxA-like enzymes"/>
    <property type="match status" value="1"/>
</dbReference>
<name>A0A412RIP4_9BACE</name>
<dbReference type="Proteomes" id="UP000482653">
    <property type="component" value="Unassembled WGS sequence"/>
</dbReference>
<dbReference type="CDD" id="cd04647">
    <property type="entry name" value="LbH_MAT_like"/>
    <property type="match status" value="1"/>
</dbReference>
<dbReference type="InterPro" id="IPR050179">
    <property type="entry name" value="Trans_hexapeptide_repeat"/>
</dbReference>
<dbReference type="EC" id="2.3.1.-" evidence="6"/>
<dbReference type="Proteomes" id="UP001266995">
    <property type="component" value="Unassembled WGS sequence"/>
</dbReference>
<reference evidence="5 7" key="1">
    <citation type="journal article" date="2019" name="Nat. Med.">
        <title>A library of human gut bacterial isolates paired with longitudinal multiomics data enables mechanistic microbiome research.</title>
        <authorList>
            <person name="Poyet M."/>
            <person name="Groussin M."/>
            <person name="Gibbons S.M."/>
            <person name="Avila-Pacheco J."/>
            <person name="Jiang X."/>
            <person name="Kearney S.M."/>
            <person name="Perrotta A.R."/>
            <person name="Berdy B."/>
            <person name="Zhao S."/>
            <person name="Lieberman T.D."/>
            <person name="Swanson P.K."/>
            <person name="Smith M."/>
            <person name="Roesemann S."/>
            <person name="Alexander J.E."/>
            <person name="Rich S.A."/>
            <person name="Livny J."/>
            <person name="Vlamakis H."/>
            <person name="Clish C."/>
            <person name="Bullock K."/>
            <person name="Deik A."/>
            <person name="Scott J."/>
            <person name="Pierce K.A."/>
            <person name="Xavier R.J."/>
            <person name="Alm E.J."/>
        </authorList>
    </citation>
    <scope>NUCLEOTIDE SEQUENCE [LARGE SCALE GENOMIC DNA]</scope>
    <source>
        <strain evidence="5 7">BIOML-A8</strain>
    </source>
</reference>
<gene>
    <name evidence="5" type="ORF">F2Y87_25950</name>
    <name evidence="6" type="ORF">RO785_09625</name>
</gene>
<accession>A0A412RIP4</accession>
<reference evidence="6" key="2">
    <citation type="submission" date="2023-08" db="EMBL/GenBank/DDBJ databases">
        <title>Reintroducing virulent viruses to syntetic microbiomes.</title>
        <authorList>
            <person name="Wilde J."/>
            <person name="Boyes R."/>
            <person name="Robinson A.V."/>
            <person name="Daisley B.A."/>
            <person name="Allen-Vercoe E."/>
        </authorList>
    </citation>
    <scope>NUCLEOTIDE SEQUENCE</scope>
    <source>
        <strain evidence="6">225I_12FAA</strain>
    </source>
</reference>
<evidence type="ECO:0000313" key="5">
    <source>
        <dbReference type="EMBL" id="KAA5413306.1"/>
    </source>
</evidence>
<organism evidence="5 7">
    <name type="scientific">Bacteroides cellulosilyticus</name>
    <dbReference type="NCBI Taxonomy" id="246787"/>
    <lineage>
        <taxon>Bacteria</taxon>
        <taxon>Pseudomonadati</taxon>
        <taxon>Bacteroidota</taxon>
        <taxon>Bacteroidia</taxon>
        <taxon>Bacteroidales</taxon>
        <taxon>Bacteroidaceae</taxon>
        <taxon>Bacteroides</taxon>
    </lineage>
</organism>
<dbReference type="Gene3D" id="2.160.10.10">
    <property type="entry name" value="Hexapeptide repeat proteins"/>
    <property type="match status" value="1"/>
</dbReference>
<comment type="similarity">
    <text evidence="1">Belongs to the transferase hexapeptide repeat family.</text>
</comment>
<dbReference type="PROSITE" id="PS00101">
    <property type="entry name" value="HEXAPEP_TRANSFERASES"/>
    <property type="match status" value="1"/>
</dbReference>
<evidence type="ECO:0000313" key="6">
    <source>
        <dbReference type="EMBL" id="MDT4511238.1"/>
    </source>
</evidence>
<dbReference type="PANTHER" id="PTHR43300">
    <property type="entry name" value="ACETYLTRANSFERASE"/>
    <property type="match status" value="1"/>
</dbReference>